<evidence type="ECO:0000256" key="2">
    <source>
        <dbReference type="ARBA" id="ARBA00023125"/>
    </source>
</evidence>
<feature type="region of interest" description="Disordered" evidence="5">
    <location>
        <begin position="270"/>
        <end position="326"/>
    </location>
</feature>
<keyword evidence="1" id="KW-0805">Transcription regulation</keyword>
<feature type="region of interest" description="Disordered" evidence="5">
    <location>
        <begin position="144"/>
        <end position="174"/>
    </location>
</feature>
<proteinExistence type="predicted"/>
<dbReference type="Proteomes" id="UP000264820">
    <property type="component" value="Unplaced"/>
</dbReference>
<feature type="coiled-coil region" evidence="4">
    <location>
        <begin position="871"/>
        <end position="898"/>
    </location>
</feature>
<dbReference type="InterPro" id="IPR050457">
    <property type="entry name" value="ZnFinger_BTB_dom_contain"/>
</dbReference>
<dbReference type="GeneID" id="109509732"/>
<protein>
    <submittedName>
        <fullName evidence="8">Uncharacterized LOC109509732</fullName>
    </submittedName>
</protein>
<dbReference type="SMART" id="SM00225">
    <property type="entry name" value="BTB"/>
    <property type="match status" value="1"/>
</dbReference>
<organism evidence="8 9">
    <name type="scientific">Hippocampus comes</name>
    <name type="common">Tiger tail seahorse</name>
    <dbReference type="NCBI Taxonomy" id="109280"/>
    <lineage>
        <taxon>Eukaryota</taxon>
        <taxon>Metazoa</taxon>
        <taxon>Chordata</taxon>
        <taxon>Craniata</taxon>
        <taxon>Vertebrata</taxon>
        <taxon>Euteleostomi</taxon>
        <taxon>Actinopterygii</taxon>
        <taxon>Neopterygii</taxon>
        <taxon>Teleostei</taxon>
        <taxon>Neoteleostei</taxon>
        <taxon>Acanthomorphata</taxon>
        <taxon>Syngnathiaria</taxon>
        <taxon>Syngnathiformes</taxon>
        <taxon>Syngnathoidei</taxon>
        <taxon>Syngnathidae</taxon>
        <taxon>Hippocampus</taxon>
    </lineage>
</organism>
<feature type="region of interest" description="Disordered" evidence="5">
    <location>
        <begin position="673"/>
        <end position="693"/>
    </location>
</feature>
<reference evidence="8" key="2">
    <citation type="submission" date="2025-09" db="UniProtKB">
        <authorList>
            <consortium name="Ensembl"/>
        </authorList>
    </citation>
    <scope>IDENTIFICATION</scope>
</reference>
<dbReference type="InterPro" id="IPR046347">
    <property type="entry name" value="bZIP_sf"/>
</dbReference>
<dbReference type="Ensembl" id="ENSHCOT00000006025.1">
    <property type="protein sequence ID" value="ENSHCOP00000020515.1"/>
    <property type="gene ID" value="ENSHCOG00000006627.1"/>
</dbReference>
<dbReference type="SMART" id="SM00338">
    <property type="entry name" value="BRLZ"/>
    <property type="match status" value="1"/>
</dbReference>
<keyword evidence="9" id="KW-1185">Reference proteome</keyword>
<dbReference type="InterPro" id="IPR011333">
    <property type="entry name" value="SKP1/BTB/POZ_sf"/>
</dbReference>
<feature type="domain" description="BTB" evidence="6">
    <location>
        <begin position="29"/>
        <end position="95"/>
    </location>
</feature>
<evidence type="ECO:0000256" key="4">
    <source>
        <dbReference type="SAM" id="Coils"/>
    </source>
</evidence>
<dbReference type="SUPFAM" id="SSF54695">
    <property type="entry name" value="POZ domain"/>
    <property type="match status" value="1"/>
</dbReference>
<dbReference type="SUPFAM" id="SSF57959">
    <property type="entry name" value="Leucine zipper domain"/>
    <property type="match status" value="1"/>
</dbReference>
<dbReference type="RefSeq" id="XP_019715117.1">
    <property type="nucleotide sequence ID" value="XM_019859558.1"/>
</dbReference>
<feature type="compositionally biased region" description="Basic and acidic residues" evidence="5">
    <location>
        <begin position="315"/>
        <end position="326"/>
    </location>
</feature>
<feature type="compositionally biased region" description="Polar residues" evidence="5">
    <location>
        <begin position="785"/>
        <end position="796"/>
    </location>
</feature>
<dbReference type="InterPro" id="IPR000210">
    <property type="entry name" value="BTB/POZ_dom"/>
</dbReference>
<dbReference type="GO" id="GO:0000978">
    <property type="term" value="F:RNA polymerase II cis-regulatory region sequence-specific DNA binding"/>
    <property type="evidence" value="ECO:0007669"/>
    <property type="project" value="TreeGrafter"/>
</dbReference>
<feature type="region of interest" description="Disordered" evidence="5">
    <location>
        <begin position="364"/>
        <end position="554"/>
    </location>
</feature>
<dbReference type="InterPro" id="IPR004827">
    <property type="entry name" value="bZIP"/>
</dbReference>
<dbReference type="SUPFAM" id="SSF47454">
    <property type="entry name" value="A DNA-binding domain in eukaryotic transcription factors"/>
    <property type="match status" value="1"/>
</dbReference>
<evidence type="ECO:0000256" key="3">
    <source>
        <dbReference type="ARBA" id="ARBA00023163"/>
    </source>
</evidence>
<evidence type="ECO:0000313" key="9">
    <source>
        <dbReference type="Proteomes" id="UP000264820"/>
    </source>
</evidence>
<dbReference type="Pfam" id="PF03131">
    <property type="entry name" value="bZIP_Maf"/>
    <property type="match status" value="1"/>
</dbReference>
<dbReference type="PROSITE" id="PS50217">
    <property type="entry name" value="BZIP"/>
    <property type="match status" value="1"/>
</dbReference>
<dbReference type="OrthoDB" id="6365358at2759"/>
<dbReference type="InterPro" id="IPR004826">
    <property type="entry name" value="bZIP_Maf"/>
</dbReference>
<keyword evidence="2" id="KW-0238">DNA-binding</keyword>
<dbReference type="STRING" id="109280.ENSHCOP00000020515"/>
<feature type="compositionally biased region" description="Basic residues" evidence="5">
    <location>
        <begin position="516"/>
        <end position="525"/>
    </location>
</feature>
<feature type="region of interest" description="Disordered" evidence="5">
    <location>
        <begin position="732"/>
        <end position="754"/>
    </location>
</feature>
<feature type="compositionally biased region" description="Basic and acidic residues" evidence="5">
    <location>
        <begin position="487"/>
        <end position="496"/>
    </location>
</feature>
<reference evidence="8" key="1">
    <citation type="submission" date="2025-08" db="UniProtKB">
        <authorList>
            <consortium name="Ensembl"/>
        </authorList>
    </citation>
    <scope>IDENTIFICATION</scope>
</reference>
<dbReference type="PROSITE" id="PS00036">
    <property type="entry name" value="BZIP_BASIC"/>
    <property type="match status" value="1"/>
</dbReference>
<keyword evidence="4" id="KW-0175">Coiled coil</keyword>
<dbReference type="Pfam" id="PF00651">
    <property type="entry name" value="BTB"/>
    <property type="match status" value="1"/>
</dbReference>
<accession>A0A3Q3DU06</accession>
<dbReference type="CTD" id="553688"/>
<dbReference type="AlphaFoldDB" id="A0A3Q3DU06"/>
<feature type="domain" description="BZIP" evidence="7">
    <location>
        <begin position="858"/>
        <end position="903"/>
    </location>
</feature>
<dbReference type="InterPro" id="IPR008917">
    <property type="entry name" value="TF_DNA-bd_sf"/>
</dbReference>
<feature type="compositionally biased region" description="Acidic residues" evidence="5">
    <location>
        <begin position="799"/>
        <end position="809"/>
    </location>
</feature>
<evidence type="ECO:0000256" key="1">
    <source>
        <dbReference type="ARBA" id="ARBA00023015"/>
    </source>
</evidence>
<dbReference type="Gene3D" id="3.30.710.10">
    <property type="entry name" value="Potassium Channel Kv1.1, Chain A"/>
    <property type="match status" value="1"/>
</dbReference>
<evidence type="ECO:0000259" key="6">
    <source>
        <dbReference type="PROSITE" id="PS50097"/>
    </source>
</evidence>
<dbReference type="PROSITE" id="PS50097">
    <property type="entry name" value="BTB"/>
    <property type="match status" value="1"/>
</dbReference>
<dbReference type="Gene3D" id="1.10.880.10">
    <property type="entry name" value="Transcription factor, Skn-1-like, DNA-binding domain"/>
    <property type="match status" value="1"/>
</dbReference>
<feature type="region of interest" description="Disordered" evidence="5">
    <location>
        <begin position="769"/>
        <end position="811"/>
    </location>
</feature>
<feature type="compositionally biased region" description="Basic and acidic residues" evidence="5">
    <location>
        <begin position="455"/>
        <end position="476"/>
    </location>
</feature>
<keyword evidence="3" id="KW-0804">Transcription</keyword>
<evidence type="ECO:0000256" key="5">
    <source>
        <dbReference type="SAM" id="MobiDB-lite"/>
    </source>
</evidence>
<sequence>MPSYTYACASHPARVLRRLDELRLRGAFCDVTVQVDGRRFHAHRAVLASCSDYFAGRLHREQDDGDDVTLPPEVTVGGFEPLLTFAYTSELLFSKHDILEIRQAASTLGFRDLDQTCFDFLLPKFNSGSPLLPSQRKRCCMKKKKSEEDDAQHKVVKPVPRESTSPSCPEGNDRRSASFWCVGGARGPKYRKFQLACGKETPQKHCGWNKGVGGEQQGPGICGDAGLTTEIHRCRDATELPGYCGSKGDNLEKCPKSKSGSFDQRTVLEDGEQGPRTRFSGVTEPIQSPRRQTERKDIEQLPGNGADVNPVSDSIHSHPDTITKDGEQGLETRFSGGLKLVPVATWKHEGPGSITEHKNVEEISGIDSNKDPTPHSVPSNQKTITEERERGPITRFSVCPDLVAGEAPGCEDGGEFAANSTNASPSCPLLRTPSQKDADQGPGTRFPTGPDLEPGELRKDEGPERPMGSKDVDRNLRSNSSPSHSKTSTEDGEKGQGTKFSAAFTPVAGAIQKAEARRHKNRLKYLHSDLSQKNPITEDDENGSGTRFSHQHKLFPDATRKDEVLKRLTGLNDLAKISGYGTSLQPMSDFDPSHQHTISVKEQGPGTSSAGCLDRVTSSTWKFEGPGTLTGCKDLDMCPRSDSDLFHQETISEDGKQRLGTKLVHATRKVEGPGSLCEDEADLPGNSTGDDVSTCSRSDCAQFDQNITEQEEKGPGTQFSCGPDLVLGVTLKNYPPGSNEGTADSGSDSAGPSHQNWLKCLSLVQNQDLERGGPPWKGGPLSESEGASQSGLSSLNSGEDGDSETDGEGEWCPRERARQVDLPFSVDHAVRLNHVDLQNLLSQHALTRQQLELINDVRRRSKNRLAAQRCRKRKLECIANLQEEINKLKCEREKLLVEQNYLRHLKTTTCLSVRTLTQRVCSEARDLGPDQLRLLDPQSLLASHLDTLLLTPTSASSTTAGSEGHLEDI</sequence>
<evidence type="ECO:0000259" key="7">
    <source>
        <dbReference type="PROSITE" id="PS50217"/>
    </source>
</evidence>
<name>A0A3Q3DU06_HIPCM</name>
<feature type="compositionally biased region" description="Polar residues" evidence="5">
    <location>
        <begin position="739"/>
        <end position="754"/>
    </location>
</feature>
<evidence type="ECO:0000313" key="8">
    <source>
        <dbReference type="Ensembl" id="ENSHCOP00000020515.1"/>
    </source>
</evidence>
<dbReference type="PANTHER" id="PTHR46105">
    <property type="entry name" value="AGAP004733-PA"/>
    <property type="match status" value="1"/>
</dbReference>
<dbReference type="GeneTree" id="ENSGT00940000158923"/>
<dbReference type="PANTHER" id="PTHR46105:SF23">
    <property type="entry name" value="TRANSCRIPTION REGULATOR PROTEIN BACH1"/>
    <property type="match status" value="1"/>
</dbReference>
<dbReference type="GO" id="GO:0000981">
    <property type="term" value="F:DNA-binding transcription factor activity, RNA polymerase II-specific"/>
    <property type="evidence" value="ECO:0007669"/>
    <property type="project" value="TreeGrafter"/>
</dbReference>